<gene>
    <name evidence="3" type="ORF">FSP39_010730</name>
</gene>
<dbReference type="AlphaFoldDB" id="A0AA88YPJ6"/>
<feature type="domain" description="Mutator-like transposase" evidence="2">
    <location>
        <begin position="141"/>
        <end position="280"/>
    </location>
</feature>
<accession>A0AA88YPJ6</accession>
<dbReference type="EMBL" id="VSWD01000004">
    <property type="protein sequence ID" value="KAK3104809.1"/>
    <property type="molecule type" value="Genomic_DNA"/>
</dbReference>
<evidence type="ECO:0000259" key="2">
    <source>
        <dbReference type="Pfam" id="PF20700"/>
    </source>
</evidence>
<evidence type="ECO:0000313" key="4">
    <source>
        <dbReference type="Proteomes" id="UP001186944"/>
    </source>
</evidence>
<organism evidence="3 4">
    <name type="scientific">Pinctada imbricata</name>
    <name type="common">Atlantic pearl-oyster</name>
    <name type="synonym">Pinctada martensii</name>
    <dbReference type="NCBI Taxonomy" id="66713"/>
    <lineage>
        <taxon>Eukaryota</taxon>
        <taxon>Metazoa</taxon>
        <taxon>Spiralia</taxon>
        <taxon>Lophotrochozoa</taxon>
        <taxon>Mollusca</taxon>
        <taxon>Bivalvia</taxon>
        <taxon>Autobranchia</taxon>
        <taxon>Pteriomorphia</taxon>
        <taxon>Pterioida</taxon>
        <taxon>Pterioidea</taxon>
        <taxon>Pteriidae</taxon>
        <taxon>Pinctada</taxon>
    </lineage>
</organism>
<feature type="region of interest" description="Disordered" evidence="1">
    <location>
        <begin position="1"/>
        <end position="40"/>
    </location>
</feature>
<sequence length="573" mass="65921">MENEESERRIRDENREQNARKKRQSDSGVKMKERNEKRKRREDPLISGCIRFYTKSEDAKTGLLNKMDRVKLCMSEKVSGTTNKDLLDAVFDFYLESHGIDVGNEENDIPFHSYLPCEKESADEDIYLTTYSAIRNMAAGIQQHSQTCSYPMDVKLVKKFGHVGKVTFACRENHTVTADTSSHLPGGTFLANMRMIHGVNCSGLRFSQYKRFCDASGIGLCTENSFENHYDTYCDKTEKLAMDSVQEAINDEIAYGILQSEENGEEFQGINILTDARHGWRRNAAQSDIVALGQSLHRVVGLVTITRADEPVSQRHEMVGVKKLYEHFDASDVSINIHGHDRNASVNKYLATERRSVVNANDTWHATKGISREMKKITTGSKKMMGVTWHPDLTDKAASIKTHAYYAMKNCNGSEKRLREMLDNIVEHYKNVHDNCLPESRCRQDENYEPSKYILVDTDAITILTREIKNLQIYKTPSDYVHCVDTHYVESFNNAVLLYQDKRIKFGDKEYKRRTNLATLDWNENVDREYTSISYYEDARRPRCRSGNKNLKPKTNHFCTSIWKLVLDSIYSS</sequence>
<name>A0AA88YPJ6_PINIB</name>
<keyword evidence="4" id="KW-1185">Reference proteome</keyword>
<dbReference type="InterPro" id="IPR049012">
    <property type="entry name" value="Mutator_transp_dom"/>
</dbReference>
<dbReference type="Pfam" id="PF20700">
    <property type="entry name" value="Mutator"/>
    <property type="match status" value="1"/>
</dbReference>
<feature type="compositionally biased region" description="Basic and acidic residues" evidence="1">
    <location>
        <begin position="29"/>
        <end position="40"/>
    </location>
</feature>
<evidence type="ECO:0000313" key="3">
    <source>
        <dbReference type="EMBL" id="KAK3104809.1"/>
    </source>
</evidence>
<dbReference type="PANTHER" id="PTHR31751">
    <property type="entry name" value="SI:CH211-108C17.2-RELATED-RELATED"/>
    <property type="match status" value="1"/>
</dbReference>
<evidence type="ECO:0000256" key="1">
    <source>
        <dbReference type="SAM" id="MobiDB-lite"/>
    </source>
</evidence>
<proteinExistence type="predicted"/>
<feature type="compositionally biased region" description="Basic and acidic residues" evidence="1">
    <location>
        <begin position="1"/>
        <end position="19"/>
    </location>
</feature>
<protein>
    <recommendedName>
        <fullName evidence="2">Mutator-like transposase domain-containing protein</fullName>
    </recommendedName>
</protein>
<reference evidence="3" key="1">
    <citation type="submission" date="2019-08" db="EMBL/GenBank/DDBJ databases">
        <title>The improved chromosome-level genome for the pearl oyster Pinctada fucata martensii using PacBio sequencing and Hi-C.</title>
        <authorList>
            <person name="Zheng Z."/>
        </authorList>
    </citation>
    <scope>NUCLEOTIDE SEQUENCE</scope>
    <source>
        <strain evidence="3">ZZ-2019</strain>
        <tissue evidence="3">Adductor muscle</tissue>
    </source>
</reference>
<comment type="caution">
    <text evidence="3">The sequence shown here is derived from an EMBL/GenBank/DDBJ whole genome shotgun (WGS) entry which is preliminary data.</text>
</comment>
<dbReference type="Proteomes" id="UP001186944">
    <property type="component" value="Unassembled WGS sequence"/>
</dbReference>